<keyword evidence="4" id="KW-0732">Signal</keyword>
<comment type="caution">
    <text evidence="10">The sequence shown here is derived from an EMBL/GenBank/DDBJ whole genome shotgun (WGS) entry which is preliminary data.</text>
</comment>
<name>A0AAV3QU10_LITER</name>
<proteinExistence type="predicted"/>
<dbReference type="Proteomes" id="UP001454036">
    <property type="component" value="Unassembled WGS sequence"/>
</dbReference>
<dbReference type="Gene3D" id="3.80.10.10">
    <property type="entry name" value="Ribonuclease Inhibitor"/>
    <property type="match status" value="1"/>
</dbReference>
<evidence type="ECO:0000256" key="6">
    <source>
        <dbReference type="ARBA" id="ARBA00022989"/>
    </source>
</evidence>
<dbReference type="AlphaFoldDB" id="A0AAV3QU10"/>
<sequence>MAEMEKWEIFKLSKAMILFITFLFQFENSFCYSLNHEGLALLRFKERVEEDPFGALLDWSDPNGDLNPCSWFGVKCSDGNVVSLCLRDLCLEGTLAPELGHLVHIKSIILRNNSFTGDIPKEFGELKELQVLDVGYNKIARPFPSVFSNKLSLSILLGTWD</sequence>
<dbReference type="InterPro" id="IPR001611">
    <property type="entry name" value="Leu-rich_rpt"/>
</dbReference>
<keyword evidence="2" id="KW-0433">Leucine-rich repeat</keyword>
<dbReference type="SUPFAM" id="SSF52058">
    <property type="entry name" value="L domain-like"/>
    <property type="match status" value="1"/>
</dbReference>
<evidence type="ECO:0000256" key="4">
    <source>
        <dbReference type="ARBA" id="ARBA00022729"/>
    </source>
</evidence>
<keyword evidence="7" id="KW-0472">Membrane</keyword>
<comment type="subcellular location">
    <subcellularLocation>
        <location evidence="8">Endomembrane system</location>
        <topology evidence="8">Single-pass membrane protein</topology>
    </subcellularLocation>
    <subcellularLocation>
        <location evidence="1">Membrane</location>
        <topology evidence="1">Single-pass type I membrane protein</topology>
    </subcellularLocation>
</comment>
<dbReference type="EMBL" id="BAABME010022977">
    <property type="protein sequence ID" value="GAA0167040.1"/>
    <property type="molecule type" value="Genomic_DNA"/>
</dbReference>
<dbReference type="FunFam" id="3.80.10.10:FF:000129">
    <property type="entry name" value="Leucine-rich repeat receptor-like kinase"/>
    <property type="match status" value="1"/>
</dbReference>
<evidence type="ECO:0000313" key="10">
    <source>
        <dbReference type="EMBL" id="GAA0167040.1"/>
    </source>
</evidence>
<keyword evidence="6" id="KW-1133">Transmembrane helix</keyword>
<feature type="domain" description="Leucine-rich repeat-containing N-terminal plant-type" evidence="9">
    <location>
        <begin position="34"/>
        <end position="77"/>
    </location>
</feature>
<dbReference type="InterPro" id="IPR032675">
    <property type="entry name" value="LRR_dom_sf"/>
</dbReference>
<keyword evidence="11" id="KW-1185">Reference proteome</keyword>
<gene>
    <name evidence="10" type="ORF">LIER_40298</name>
</gene>
<evidence type="ECO:0000256" key="2">
    <source>
        <dbReference type="ARBA" id="ARBA00022614"/>
    </source>
</evidence>
<dbReference type="PANTHER" id="PTHR46084:SF14">
    <property type="entry name" value="PROTEIN KINASE DOMAIN-CONTAINING PROTEIN"/>
    <property type="match status" value="1"/>
</dbReference>
<reference evidence="10 11" key="1">
    <citation type="submission" date="2024-01" db="EMBL/GenBank/DDBJ databases">
        <title>The complete chloroplast genome sequence of Lithospermum erythrorhizon: insights into the phylogenetic relationship among Boraginaceae species and the maternal lineages of purple gromwells.</title>
        <authorList>
            <person name="Okada T."/>
            <person name="Watanabe K."/>
        </authorList>
    </citation>
    <scope>NUCLEOTIDE SEQUENCE [LARGE SCALE GENOMIC DNA]</scope>
</reference>
<evidence type="ECO:0000313" key="11">
    <source>
        <dbReference type="Proteomes" id="UP001454036"/>
    </source>
</evidence>
<evidence type="ECO:0000256" key="7">
    <source>
        <dbReference type="ARBA" id="ARBA00023136"/>
    </source>
</evidence>
<dbReference type="Pfam" id="PF08263">
    <property type="entry name" value="LRRNT_2"/>
    <property type="match status" value="1"/>
</dbReference>
<evidence type="ECO:0000259" key="9">
    <source>
        <dbReference type="Pfam" id="PF08263"/>
    </source>
</evidence>
<dbReference type="Pfam" id="PF00560">
    <property type="entry name" value="LRR_1"/>
    <property type="match status" value="1"/>
</dbReference>
<protein>
    <recommendedName>
        <fullName evidence="9">Leucine-rich repeat-containing N-terminal plant-type domain-containing protein</fullName>
    </recommendedName>
</protein>
<keyword evidence="5" id="KW-0677">Repeat</keyword>
<evidence type="ECO:0000256" key="5">
    <source>
        <dbReference type="ARBA" id="ARBA00022737"/>
    </source>
</evidence>
<dbReference type="GO" id="GO:0012505">
    <property type="term" value="C:endomembrane system"/>
    <property type="evidence" value="ECO:0007669"/>
    <property type="project" value="UniProtKB-SubCell"/>
</dbReference>
<evidence type="ECO:0000256" key="3">
    <source>
        <dbReference type="ARBA" id="ARBA00022692"/>
    </source>
</evidence>
<keyword evidence="3" id="KW-0812">Transmembrane</keyword>
<accession>A0AAV3QU10</accession>
<dbReference type="PANTHER" id="PTHR46084">
    <property type="entry name" value="PROTEIN MALE DISCOVERER 2"/>
    <property type="match status" value="1"/>
</dbReference>
<evidence type="ECO:0000256" key="1">
    <source>
        <dbReference type="ARBA" id="ARBA00004479"/>
    </source>
</evidence>
<organism evidence="10 11">
    <name type="scientific">Lithospermum erythrorhizon</name>
    <name type="common">Purple gromwell</name>
    <name type="synonym">Lithospermum officinale var. erythrorhizon</name>
    <dbReference type="NCBI Taxonomy" id="34254"/>
    <lineage>
        <taxon>Eukaryota</taxon>
        <taxon>Viridiplantae</taxon>
        <taxon>Streptophyta</taxon>
        <taxon>Embryophyta</taxon>
        <taxon>Tracheophyta</taxon>
        <taxon>Spermatophyta</taxon>
        <taxon>Magnoliopsida</taxon>
        <taxon>eudicotyledons</taxon>
        <taxon>Gunneridae</taxon>
        <taxon>Pentapetalae</taxon>
        <taxon>asterids</taxon>
        <taxon>lamiids</taxon>
        <taxon>Boraginales</taxon>
        <taxon>Boraginaceae</taxon>
        <taxon>Boraginoideae</taxon>
        <taxon>Lithospermeae</taxon>
        <taxon>Lithospermum</taxon>
    </lineage>
</organism>
<dbReference type="InterPro" id="IPR013210">
    <property type="entry name" value="LRR_N_plant-typ"/>
</dbReference>
<evidence type="ECO:0000256" key="8">
    <source>
        <dbReference type="ARBA" id="ARBA00037847"/>
    </source>
</evidence>